<dbReference type="Proteomes" id="UP000186657">
    <property type="component" value="Unassembled WGS sequence"/>
</dbReference>
<feature type="region of interest" description="Disordered" evidence="1">
    <location>
        <begin position="1"/>
        <end position="22"/>
    </location>
</feature>
<dbReference type="AlphaFoldDB" id="A0A1U7N6F2"/>
<gene>
    <name evidence="2" type="ORF">BJP37_23460</name>
</gene>
<organism evidence="2 3">
    <name type="scientific">Moorena bouillonii PNG</name>
    <dbReference type="NCBI Taxonomy" id="568701"/>
    <lineage>
        <taxon>Bacteria</taxon>
        <taxon>Bacillati</taxon>
        <taxon>Cyanobacteriota</taxon>
        <taxon>Cyanophyceae</taxon>
        <taxon>Coleofasciculales</taxon>
        <taxon>Coleofasciculaceae</taxon>
        <taxon>Moorena</taxon>
    </lineage>
</organism>
<dbReference type="Pfam" id="PF13707">
    <property type="entry name" value="RloB"/>
    <property type="match status" value="1"/>
</dbReference>
<dbReference type="RefSeq" id="WP_075902713.1">
    <property type="nucleotide sequence ID" value="NZ_MKZS01000001.1"/>
</dbReference>
<protein>
    <recommendedName>
        <fullName evidence="4">RloB</fullName>
    </recommendedName>
</protein>
<dbReference type="InterPro" id="IPR025591">
    <property type="entry name" value="RloB"/>
</dbReference>
<reference evidence="2 3" key="1">
    <citation type="submission" date="2016-10" db="EMBL/GenBank/DDBJ databases">
        <title>Comparative genomics uncovers the prolific and rare metabolic potential of the cyanobacterial genus Moorea.</title>
        <authorList>
            <person name="Leao T."/>
            <person name="Castelao G."/>
            <person name="Korobeynikov A."/>
            <person name="Monroe E.A."/>
            <person name="Podell S."/>
            <person name="Glukhov E."/>
            <person name="Allen E."/>
            <person name="Gerwick W.H."/>
            <person name="Gerwick L."/>
        </authorList>
    </citation>
    <scope>NUCLEOTIDE SEQUENCE [LARGE SCALE GENOMIC DNA]</scope>
    <source>
        <strain evidence="2 3">PNG5-198</strain>
    </source>
</reference>
<proteinExistence type="predicted"/>
<evidence type="ECO:0008006" key="4">
    <source>
        <dbReference type="Google" id="ProtNLM"/>
    </source>
</evidence>
<sequence>MSKKRARNSRNRGKSKAQFGRSPNVEPAKQYILIVVEGEETEYNYFKSFKTSLKLKTTTVEVVPGKGGDPLVIVETANKWRLRNKQQKQKGREVTYDKIYCVFDGDKPTEYKKALEQAKSYGIIAIPSIPCFEFWFLLHYKYTAKSFDKCKDVIYELNSEIKKDGIKDYDKARDMYSVLEPRLDQAIANAQRLEKYHLEEQQTEQQKTLNIDCANPSTKVHQLVKYLQDQKDYKTTKN</sequence>
<evidence type="ECO:0000313" key="3">
    <source>
        <dbReference type="Proteomes" id="UP000186657"/>
    </source>
</evidence>
<evidence type="ECO:0000313" key="2">
    <source>
        <dbReference type="EMBL" id="OLT61527.1"/>
    </source>
</evidence>
<dbReference type="EMBL" id="MKZS01000001">
    <property type="protein sequence ID" value="OLT61527.1"/>
    <property type="molecule type" value="Genomic_DNA"/>
</dbReference>
<keyword evidence="3" id="KW-1185">Reference proteome</keyword>
<comment type="caution">
    <text evidence="2">The sequence shown here is derived from an EMBL/GenBank/DDBJ whole genome shotgun (WGS) entry which is preliminary data.</text>
</comment>
<evidence type="ECO:0000256" key="1">
    <source>
        <dbReference type="SAM" id="MobiDB-lite"/>
    </source>
</evidence>
<name>A0A1U7N6F2_9CYAN</name>
<accession>A0A1U7N6F2</accession>
<feature type="compositionally biased region" description="Basic residues" evidence="1">
    <location>
        <begin position="1"/>
        <end position="15"/>
    </location>
</feature>